<dbReference type="PROSITE" id="PS50106">
    <property type="entry name" value="PDZ"/>
    <property type="match status" value="1"/>
</dbReference>
<dbReference type="InterPro" id="IPR001478">
    <property type="entry name" value="PDZ"/>
</dbReference>
<dbReference type="GO" id="GO:0006508">
    <property type="term" value="P:proteolysis"/>
    <property type="evidence" value="ECO:0007669"/>
    <property type="project" value="UniProtKB-KW"/>
</dbReference>
<dbReference type="Gene3D" id="3.30.750.44">
    <property type="match status" value="1"/>
</dbReference>
<keyword evidence="7" id="KW-0732">Signal</keyword>
<dbReference type="RefSeq" id="WP_055974762.1">
    <property type="nucleotide sequence ID" value="NZ_BAABEG010000001.1"/>
</dbReference>
<feature type="region of interest" description="Disordered" evidence="6">
    <location>
        <begin position="357"/>
        <end position="409"/>
    </location>
</feature>
<dbReference type="InterPro" id="IPR036034">
    <property type="entry name" value="PDZ_sf"/>
</dbReference>
<dbReference type="SUPFAM" id="SSF50156">
    <property type="entry name" value="PDZ domain-like"/>
    <property type="match status" value="1"/>
</dbReference>
<evidence type="ECO:0000256" key="4">
    <source>
        <dbReference type="ARBA" id="ARBA00022825"/>
    </source>
</evidence>
<accession>A0A7X0KMD8</accession>
<dbReference type="PANTHER" id="PTHR32060:SF30">
    <property type="entry name" value="CARBOXY-TERMINAL PROCESSING PROTEASE CTPA"/>
    <property type="match status" value="1"/>
</dbReference>
<dbReference type="InterPro" id="IPR029045">
    <property type="entry name" value="ClpP/crotonase-like_dom_sf"/>
</dbReference>
<proteinExistence type="inferred from homology"/>
<feature type="chain" id="PRO_5031566306" evidence="7">
    <location>
        <begin position="25"/>
        <end position="442"/>
    </location>
</feature>
<dbReference type="Pfam" id="PF13180">
    <property type="entry name" value="PDZ_2"/>
    <property type="match status" value="1"/>
</dbReference>
<dbReference type="EMBL" id="JACHOU010000011">
    <property type="protein sequence ID" value="MBB6356037.1"/>
    <property type="molecule type" value="Genomic_DNA"/>
</dbReference>
<keyword evidence="10" id="KW-1185">Reference proteome</keyword>
<evidence type="ECO:0000259" key="8">
    <source>
        <dbReference type="PROSITE" id="PS50106"/>
    </source>
</evidence>
<reference evidence="9 10" key="1">
    <citation type="submission" date="2020-08" db="EMBL/GenBank/DDBJ databases">
        <title>Genomic Encyclopedia of Type Strains, Phase IV (KMG-IV): sequencing the most valuable type-strain genomes for metagenomic binning, comparative biology and taxonomic classification.</title>
        <authorList>
            <person name="Goeker M."/>
        </authorList>
    </citation>
    <scope>NUCLEOTIDE SEQUENCE [LARGE SCALE GENOMIC DNA]</scope>
    <source>
        <strain evidence="9 10">DSM 7051</strain>
    </source>
</reference>
<dbReference type="CDD" id="cd06782">
    <property type="entry name" value="cpPDZ_CPP-like"/>
    <property type="match status" value="1"/>
</dbReference>
<keyword evidence="2 5" id="KW-0645">Protease</keyword>
<dbReference type="EC" id="3.4.21.102" evidence="9"/>
<dbReference type="CDD" id="cd07560">
    <property type="entry name" value="Peptidase_S41_CPP"/>
    <property type="match status" value="1"/>
</dbReference>
<dbReference type="FunFam" id="2.30.42.10:FF:000063">
    <property type="entry name" value="Peptidase, S41 family"/>
    <property type="match status" value="1"/>
</dbReference>
<organism evidence="9 10">
    <name type="scientific">Aminobacter aganoensis</name>
    <dbReference type="NCBI Taxonomy" id="83264"/>
    <lineage>
        <taxon>Bacteria</taxon>
        <taxon>Pseudomonadati</taxon>
        <taxon>Pseudomonadota</taxon>
        <taxon>Alphaproteobacteria</taxon>
        <taxon>Hyphomicrobiales</taxon>
        <taxon>Phyllobacteriaceae</taxon>
        <taxon>Aminobacter</taxon>
    </lineage>
</organism>
<evidence type="ECO:0000256" key="7">
    <source>
        <dbReference type="SAM" id="SignalP"/>
    </source>
</evidence>
<dbReference type="Gene3D" id="2.30.42.10">
    <property type="match status" value="1"/>
</dbReference>
<dbReference type="FunFam" id="3.90.226.10:FF:000029">
    <property type="entry name" value="Peptidase, S41 family"/>
    <property type="match status" value="1"/>
</dbReference>
<dbReference type="Proteomes" id="UP000536262">
    <property type="component" value="Unassembled WGS sequence"/>
</dbReference>
<feature type="region of interest" description="Disordered" evidence="6">
    <location>
        <begin position="422"/>
        <end position="442"/>
    </location>
</feature>
<dbReference type="SMART" id="SM00228">
    <property type="entry name" value="PDZ"/>
    <property type="match status" value="1"/>
</dbReference>
<dbReference type="InterPro" id="IPR005151">
    <property type="entry name" value="Tail-specific_protease"/>
</dbReference>
<dbReference type="InterPro" id="IPR055210">
    <property type="entry name" value="CtpA/B_N"/>
</dbReference>
<evidence type="ECO:0000256" key="6">
    <source>
        <dbReference type="SAM" id="MobiDB-lite"/>
    </source>
</evidence>
<dbReference type="GO" id="GO:0004252">
    <property type="term" value="F:serine-type endopeptidase activity"/>
    <property type="evidence" value="ECO:0007669"/>
    <property type="project" value="UniProtKB-EC"/>
</dbReference>
<dbReference type="Gene3D" id="3.90.226.10">
    <property type="entry name" value="2-enoyl-CoA Hydratase, Chain A, domain 1"/>
    <property type="match status" value="1"/>
</dbReference>
<dbReference type="NCBIfam" id="TIGR00225">
    <property type="entry name" value="prc"/>
    <property type="match status" value="1"/>
</dbReference>
<sequence length="442" mass="47406">MMRKLSLLLAGALMGATAMGLVYGAPGSTANAAGSETYRQLAIFGDIFERVRGQYVTPPDEKSLIENAINGMLTSLDPHSSYLNAEAAKDMRVQTKGEFGGLGIEVTMENELVKVITPIDDTPAAKAGVLAGDFISKIDGEEVRGLTLNDAVEKMRGLINTPIKLTILREGADKPIEISIVRDVIKVKAVKFRVDNDVGYMKITSFTEKTFDDLQNAIEQIKKQVPDDKLKGYVLDLRLNPGGLLDQAVSVSDTFLDRGEIVSTRGRDPKDITRFDSRAGDDIDGKPLIVLVNGGSASASEIVAGALQDHRRATVVGTQSFGKGSVQTIIPLAENGALRLTTALYYTPSGKSIQGKGITPDIKVDQPLPADLQGRDVTRGESELKGHIKGAEESDTGSGSAAYVPPEPKDDLQLNYALELLRGQKTDPAFPPNPDKAVMNNQ</sequence>
<feature type="signal peptide" evidence="7">
    <location>
        <begin position="1"/>
        <end position="24"/>
    </location>
</feature>
<comment type="caution">
    <text evidence="9">The sequence shown here is derived from an EMBL/GenBank/DDBJ whole genome shotgun (WGS) entry which is preliminary data.</text>
</comment>
<feature type="compositionally biased region" description="Basic and acidic residues" evidence="6">
    <location>
        <begin position="373"/>
        <end position="392"/>
    </location>
</feature>
<dbReference type="GO" id="GO:0007165">
    <property type="term" value="P:signal transduction"/>
    <property type="evidence" value="ECO:0007669"/>
    <property type="project" value="TreeGrafter"/>
</dbReference>
<dbReference type="Pfam" id="PF03572">
    <property type="entry name" value="Peptidase_S41"/>
    <property type="match status" value="1"/>
</dbReference>
<evidence type="ECO:0000313" key="9">
    <source>
        <dbReference type="EMBL" id="MBB6356037.1"/>
    </source>
</evidence>
<dbReference type="AlphaFoldDB" id="A0A7X0KMD8"/>
<protein>
    <submittedName>
        <fullName evidence="9">Carboxyl-terminal processing protease</fullName>
        <ecNumber evidence="9">3.4.21.102</ecNumber>
    </submittedName>
</protein>
<comment type="similarity">
    <text evidence="1 5">Belongs to the peptidase S41A family.</text>
</comment>
<dbReference type="GO" id="GO:0030288">
    <property type="term" value="C:outer membrane-bounded periplasmic space"/>
    <property type="evidence" value="ECO:0007669"/>
    <property type="project" value="TreeGrafter"/>
</dbReference>
<gene>
    <name evidence="9" type="ORF">GGR00_003842</name>
</gene>
<evidence type="ECO:0000256" key="5">
    <source>
        <dbReference type="RuleBase" id="RU004404"/>
    </source>
</evidence>
<name>A0A7X0KMD8_9HYPH</name>
<evidence type="ECO:0000256" key="2">
    <source>
        <dbReference type="ARBA" id="ARBA00022670"/>
    </source>
</evidence>
<dbReference type="SMART" id="SM00245">
    <property type="entry name" value="TSPc"/>
    <property type="match status" value="1"/>
</dbReference>
<keyword evidence="3 5" id="KW-0378">Hydrolase</keyword>
<dbReference type="SUPFAM" id="SSF52096">
    <property type="entry name" value="ClpP/crotonase"/>
    <property type="match status" value="1"/>
</dbReference>
<evidence type="ECO:0000256" key="1">
    <source>
        <dbReference type="ARBA" id="ARBA00009179"/>
    </source>
</evidence>
<dbReference type="InterPro" id="IPR004447">
    <property type="entry name" value="Peptidase_S41A"/>
</dbReference>
<evidence type="ECO:0000256" key="3">
    <source>
        <dbReference type="ARBA" id="ARBA00022801"/>
    </source>
</evidence>
<keyword evidence="4 5" id="KW-0720">Serine protease</keyword>
<evidence type="ECO:0000313" key="10">
    <source>
        <dbReference type="Proteomes" id="UP000536262"/>
    </source>
</evidence>
<dbReference type="PANTHER" id="PTHR32060">
    <property type="entry name" value="TAIL-SPECIFIC PROTEASE"/>
    <property type="match status" value="1"/>
</dbReference>
<feature type="domain" description="PDZ" evidence="8">
    <location>
        <begin position="88"/>
        <end position="156"/>
    </location>
</feature>
<dbReference type="Pfam" id="PF22694">
    <property type="entry name" value="CtpB_N-like"/>
    <property type="match status" value="1"/>
</dbReference>